<feature type="chain" id="PRO_5034974733" evidence="1">
    <location>
        <begin position="17"/>
        <end position="473"/>
    </location>
</feature>
<name>A0A8B9KLJ2_ASTMX</name>
<sequence length="473" mass="51927">MWRIWILLCSALLAESQNADYVEVLFGHQLSIRIPSVRSDSLEFTSADETQHYTIWSKVVSKRGSVIGSGDDRRFVIYSVTFDDQGTYTRKNFWDKVTAVTKLKVLPKRSSRDCVAGETLGISLEGIRRDEASLRFSRDNENVMLVDRGSPVRDHPDYIGRIKLTTNRIEVLNVNVTDEGNYTLFDGKNRKAVTIRMFIVDHHPPNHAPFMALLLLLGIPAGVCCCCRKRICRKNSQGTATTTVQSHKVVVPPGPPPDYNTPMVPAGPGPMYTPGYPAPGESQVHPPPNPAYPVQPQYGGQPAMPPNPMYTPGCPAPGDSQIHPPPSNPAYPPLPQYGGQPAMPPNPGFAPVMYNAPAGSEIGGNKEGIKMSELSPAAPLLGPTNTEVRTGEQGVKDLILSFSIQYSYSTFSTQFFAFYFTLQDLATAISSLKSGNGSLASQHLNNLCRVLISKLYWLELAIATQCSYLDKRK</sequence>
<accession>A0A8B9KLJ2</accession>
<evidence type="ECO:0000313" key="2">
    <source>
        <dbReference type="Ensembl" id="ENSAMXP00005037559.1"/>
    </source>
</evidence>
<dbReference type="Proteomes" id="UP000694621">
    <property type="component" value="Unplaced"/>
</dbReference>
<dbReference type="Ensembl" id="ENSAMXT00005040920.1">
    <property type="protein sequence ID" value="ENSAMXP00005037559.1"/>
    <property type="gene ID" value="ENSAMXG00005017852.1"/>
</dbReference>
<evidence type="ECO:0000256" key="1">
    <source>
        <dbReference type="SAM" id="SignalP"/>
    </source>
</evidence>
<evidence type="ECO:0000313" key="3">
    <source>
        <dbReference type="Proteomes" id="UP000694621"/>
    </source>
</evidence>
<protein>
    <submittedName>
        <fullName evidence="2">Uncharacterized protein</fullName>
    </submittedName>
</protein>
<reference evidence="2" key="1">
    <citation type="submission" date="2025-08" db="UniProtKB">
        <authorList>
            <consortium name="Ensembl"/>
        </authorList>
    </citation>
    <scope>IDENTIFICATION</scope>
</reference>
<dbReference type="AlphaFoldDB" id="A0A8B9KLJ2"/>
<feature type="signal peptide" evidence="1">
    <location>
        <begin position="1"/>
        <end position="16"/>
    </location>
</feature>
<organism evidence="2 3">
    <name type="scientific">Astyanax mexicanus</name>
    <name type="common">Blind cave fish</name>
    <name type="synonym">Astyanax fasciatus mexicanus</name>
    <dbReference type="NCBI Taxonomy" id="7994"/>
    <lineage>
        <taxon>Eukaryota</taxon>
        <taxon>Metazoa</taxon>
        <taxon>Chordata</taxon>
        <taxon>Craniata</taxon>
        <taxon>Vertebrata</taxon>
        <taxon>Euteleostomi</taxon>
        <taxon>Actinopterygii</taxon>
        <taxon>Neopterygii</taxon>
        <taxon>Teleostei</taxon>
        <taxon>Ostariophysi</taxon>
        <taxon>Characiformes</taxon>
        <taxon>Characoidei</taxon>
        <taxon>Acestrorhamphidae</taxon>
        <taxon>Acestrorhamphinae</taxon>
        <taxon>Astyanax</taxon>
    </lineage>
</organism>
<proteinExistence type="predicted"/>
<keyword evidence="1" id="KW-0732">Signal</keyword>